<dbReference type="InterPro" id="IPR016162">
    <property type="entry name" value="Ald_DH_N"/>
</dbReference>
<comment type="caution">
    <text evidence="6">The sequence shown here is derived from an EMBL/GenBank/DDBJ whole genome shotgun (WGS) entry which is preliminary data.</text>
</comment>
<evidence type="ECO:0000313" key="7">
    <source>
        <dbReference type="Proteomes" id="UP001385809"/>
    </source>
</evidence>
<dbReference type="PROSITE" id="PS00687">
    <property type="entry name" value="ALDEHYDE_DEHYDR_GLU"/>
    <property type="match status" value="1"/>
</dbReference>
<feature type="active site" evidence="3">
    <location>
        <position position="248"/>
    </location>
</feature>
<name>A0ABU8MT08_9PSEU</name>
<dbReference type="EMBL" id="JBBEGN010000013">
    <property type="protein sequence ID" value="MEJ2870454.1"/>
    <property type="molecule type" value="Genomic_DNA"/>
</dbReference>
<dbReference type="InterPro" id="IPR016163">
    <property type="entry name" value="Ald_DH_C"/>
</dbReference>
<evidence type="ECO:0000256" key="1">
    <source>
        <dbReference type="ARBA" id="ARBA00009986"/>
    </source>
</evidence>
<dbReference type="PANTHER" id="PTHR42804">
    <property type="entry name" value="ALDEHYDE DEHYDROGENASE"/>
    <property type="match status" value="1"/>
</dbReference>
<evidence type="ECO:0000256" key="4">
    <source>
        <dbReference type="RuleBase" id="RU003345"/>
    </source>
</evidence>
<dbReference type="InterPro" id="IPR016161">
    <property type="entry name" value="Ald_DH/histidinol_DH"/>
</dbReference>
<keyword evidence="2 4" id="KW-0560">Oxidoreductase</keyword>
<dbReference type="InterPro" id="IPR015590">
    <property type="entry name" value="Aldehyde_DH_dom"/>
</dbReference>
<dbReference type="PANTHER" id="PTHR42804:SF1">
    <property type="entry name" value="ALDEHYDE DEHYDROGENASE-RELATED"/>
    <property type="match status" value="1"/>
</dbReference>
<reference evidence="6 7" key="1">
    <citation type="submission" date="2024-03" db="EMBL/GenBank/DDBJ databases">
        <title>Actinomycetospora sp. OC33-EN08, a novel actinomycete isolated from wild orchid (Aerides multiflora).</title>
        <authorList>
            <person name="Suriyachadkun C."/>
        </authorList>
    </citation>
    <scope>NUCLEOTIDE SEQUENCE [LARGE SCALE GENOMIC DNA]</scope>
    <source>
        <strain evidence="6 7">OC33-EN08</strain>
    </source>
</reference>
<dbReference type="Gene3D" id="3.40.309.10">
    <property type="entry name" value="Aldehyde Dehydrogenase, Chain A, domain 2"/>
    <property type="match status" value="1"/>
</dbReference>
<dbReference type="InterPro" id="IPR029510">
    <property type="entry name" value="Ald_DH_CS_GLU"/>
</dbReference>
<evidence type="ECO:0000256" key="3">
    <source>
        <dbReference type="PROSITE-ProRule" id="PRU10007"/>
    </source>
</evidence>
<protein>
    <submittedName>
        <fullName evidence="6">Aldehyde dehydrogenase family protein</fullName>
    </submittedName>
</protein>
<feature type="domain" description="Aldehyde dehydrogenase" evidence="5">
    <location>
        <begin position="14"/>
        <end position="470"/>
    </location>
</feature>
<evidence type="ECO:0000256" key="2">
    <source>
        <dbReference type="ARBA" id="ARBA00023002"/>
    </source>
</evidence>
<dbReference type="Pfam" id="PF00171">
    <property type="entry name" value="Aldedh"/>
    <property type="match status" value="1"/>
</dbReference>
<evidence type="ECO:0000259" key="5">
    <source>
        <dbReference type="Pfam" id="PF00171"/>
    </source>
</evidence>
<organism evidence="6 7">
    <name type="scientific">Actinomycetospora aurantiaca</name>
    <dbReference type="NCBI Taxonomy" id="3129233"/>
    <lineage>
        <taxon>Bacteria</taxon>
        <taxon>Bacillati</taxon>
        <taxon>Actinomycetota</taxon>
        <taxon>Actinomycetes</taxon>
        <taxon>Pseudonocardiales</taxon>
        <taxon>Pseudonocardiaceae</taxon>
        <taxon>Actinomycetospora</taxon>
    </lineage>
</organism>
<proteinExistence type="inferred from homology"/>
<comment type="similarity">
    <text evidence="1 4">Belongs to the aldehyde dehydrogenase family.</text>
</comment>
<accession>A0ABU8MT08</accession>
<keyword evidence="7" id="KW-1185">Reference proteome</keyword>
<dbReference type="Gene3D" id="3.40.605.10">
    <property type="entry name" value="Aldehyde Dehydrogenase, Chain A, domain 1"/>
    <property type="match status" value="1"/>
</dbReference>
<gene>
    <name evidence="6" type="ORF">WCD74_21980</name>
</gene>
<dbReference type="RefSeq" id="WP_337697023.1">
    <property type="nucleotide sequence ID" value="NZ_JBBEGN010000013.1"/>
</dbReference>
<evidence type="ECO:0000313" key="6">
    <source>
        <dbReference type="EMBL" id="MEJ2870454.1"/>
    </source>
</evidence>
<dbReference type="SUPFAM" id="SSF53720">
    <property type="entry name" value="ALDH-like"/>
    <property type="match status" value="1"/>
</dbReference>
<dbReference type="Proteomes" id="UP001385809">
    <property type="component" value="Unassembled WGS sequence"/>
</dbReference>
<sequence>MIATGSDVLVGGRWQPATGEPYTVVSPATEEIVAEVTLPSEKDVGAAVEAADQVGRVSWSRLAVDDRIASVARFCAAAEAGLDEIGHVWALEAGMPVRYSRTLHRFGAVGAWNAALECAVDALRDDVRPSPLGETVVRREPAGVVAAVMAFNGPLVTTATKVVPALLAGCPVVVKAAPESALVMRIVAECAAQTLPEGSLSILCGGADLGRTLTADPRVDLVSLTGGRRAALEIIDATKARFARTHLELGGKSPALILDDAPLDAVLKSLVPGTTGGAGQVCALLSRVLVSEKRADELVGKLSEAVDGLTVGDPLDPGTRVGPMINAAARDRVDGFVDRARAAGAEMVAGGRRREGPGFFVSPTLLTGVERGSELARDEVFGPVTAIQTYTDLDDGIALANDSSYGLAASVYTSDRETALLAASRIEAGSVAVNTFGPTVTAPFGGRKGSGWGRETGPEGIAEFTELKQIVIGPGV</sequence>